<protein>
    <submittedName>
        <fullName evidence="2">Uncharacterized protein</fullName>
    </submittedName>
</protein>
<evidence type="ECO:0000256" key="1">
    <source>
        <dbReference type="SAM" id="MobiDB-lite"/>
    </source>
</evidence>
<organism evidence="2 3">
    <name type="scientific">Alectoria fallacina</name>
    <dbReference type="NCBI Taxonomy" id="1903189"/>
    <lineage>
        <taxon>Eukaryota</taxon>
        <taxon>Fungi</taxon>
        <taxon>Dikarya</taxon>
        <taxon>Ascomycota</taxon>
        <taxon>Pezizomycotina</taxon>
        <taxon>Lecanoromycetes</taxon>
        <taxon>OSLEUM clade</taxon>
        <taxon>Lecanoromycetidae</taxon>
        <taxon>Lecanorales</taxon>
        <taxon>Lecanorineae</taxon>
        <taxon>Parmeliaceae</taxon>
        <taxon>Alectoria</taxon>
    </lineage>
</organism>
<comment type="caution">
    <text evidence="2">The sequence shown here is derived from an EMBL/GenBank/DDBJ whole genome shotgun (WGS) entry which is preliminary data.</text>
</comment>
<keyword evidence="3" id="KW-1185">Reference proteome</keyword>
<dbReference type="AlphaFoldDB" id="A0A8H3G4X2"/>
<evidence type="ECO:0000313" key="3">
    <source>
        <dbReference type="Proteomes" id="UP000664203"/>
    </source>
</evidence>
<feature type="region of interest" description="Disordered" evidence="1">
    <location>
        <begin position="25"/>
        <end position="44"/>
    </location>
</feature>
<gene>
    <name evidence="2" type="ORF">ALECFALPRED_006166</name>
</gene>
<sequence>MDYDSKHQASVRPVYPAATLRQQASGISQTSLSRSQTTTASIRPQMGPLRQQASGLRWVHYDSKHQASDGSEAAGFYCDSLQQPWDNIPQTRGINYLVVLGEAKRYGQSDADRAELTTWAIGFIHDPYQLVDPSQPPSTCMPALMVALAQMVIGPNGDRPKW</sequence>
<dbReference type="EMBL" id="CAJPDR010000392">
    <property type="protein sequence ID" value="CAF9934859.1"/>
    <property type="molecule type" value="Genomic_DNA"/>
</dbReference>
<evidence type="ECO:0000313" key="2">
    <source>
        <dbReference type="EMBL" id="CAF9934859.1"/>
    </source>
</evidence>
<dbReference type="Proteomes" id="UP000664203">
    <property type="component" value="Unassembled WGS sequence"/>
</dbReference>
<accession>A0A8H3G4X2</accession>
<reference evidence="2" key="1">
    <citation type="submission" date="2021-03" db="EMBL/GenBank/DDBJ databases">
        <authorList>
            <person name="Tagirdzhanova G."/>
        </authorList>
    </citation>
    <scope>NUCLEOTIDE SEQUENCE</scope>
</reference>
<name>A0A8H3G4X2_9LECA</name>
<feature type="compositionally biased region" description="Low complexity" evidence="1">
    <location>
        <begin position="28"/>
        <end position="41"/>
    </location>
</feature>
<proteinExistence type="predicted"/>